<feature type="compositionally biased region" description="Basic and acidic residues" evidence="1">
    <location>
        <begin position="48"/>
        <end position="57"/>
    </location>
</feature>
<evidence type="ECO:0000256" key="1">
    <source>
        <dbReference type="SAM" id="MobiDB-lite"/>
    </source>
</evidence>
<dbReference type="EMBL" id="CADIKI010000003">
    <property type="protein sequence ID" value="CAB3783787.1"/>
    <property type="molecule type" value="Genomic_DNA"/>
</dbReference>
<feature type="region of interest" description="Disordered" evidence="1">
    <location>
        <begin position="23"/>
        <end position="57"/>
    </location>
</feature>
<dbReference type="AlphaFoldDB" id="A0A6J5FRA4"/>
<keyword evidence="3" id="KW-1185">Reference proteome</keyword>
<sequence length="85" mass="9357">MQTLEGHLLQHAGVRSKRIQPGIVNLGTQQARPVPTASRDATTKRKSRAPDEATRDTRTRTYSTAFTISSITFFASPNTIIVLSM</sequence>
<dbReference type="Proteomes" id="UP000494252">
    <property type="component" value="Unassembled WGS sequence"/>
</dbReference>
<reference evidence="2 3" key="1">
    <citation type="submission" date="2020-04" db="EMBL/GenBank/DDBJ databases">
        <authorList>
            <person name="De Canck E."/>
        </authorList>
    </citation>
    <scope>NUCLEOTIDE SEQUENCE [LARGE SCALE GENOMIC DNA]</scope>
    <source>
        <strain evidence="2 3">LMG 27177</strain>
    </source>
</reference>
<evidence type="ECO:0000313" key="2">
    <source>
        <dbReference type="EMBL" id="CAB3783787.1"/>
    </source>
</evidence>
<name>A0A6J5FRA4_9BURK</name>
<protein>
    <submittedName>
        <fullName evidence="2">Uncharacterized protein</fullName>
    </submittedName>
</protein>
<organism evidence="2 3">
    <name type="scientific">Paraburkholderia fynbosensis</name>
    <dbReference type="NCBI Taxonomy" id="1200993"/>
    <lineage>
        <taxon>Bacteria</taxon>
        <taxon>Pseudomonadati</taxon>
        <taxon>Pseudomonadota</taxon>
        <taxon>Betaproteobacteria</taxon>
        <taxon>Burkholderiales</taxon>
        <taxon>Burkholderiaceae</taxon>
        <taxon>Paraburkholderia</taxon>
    </lineage>
</organism>
<proteinExistence type="predicted"/>
<evidence type="ECO:0000313" key="3">
    <source>
        <dbReference type="Proteomes" id="UP000494252"/>
    </source>
</evidence>
<gene>
    <name evidence="2" type="ORF">LMG27177_01562</name>
</gene>
<accession>A0A6J5FRA4</accession>